<dbReference type="RefSeq" id="WP_151050705.1">
    <property type="nucleotide sequence ID" value="NZ_CP031700.1"/>
</dbReference>
<dbReference type="EMBL" id="CP031700">
    <property type="protein sequence ID" value="QEY25912.1"/>
    <property type="molecule type" value="Genomic_DNA"/>
</dbReference>
<reference evidence="3 4" key="1">
    <citation type="submission" date="2018-08" db="EMBL/GenBank/DDBJ databases">
        <title>Neisseria zalophi ATCC BAA-2455 complete genome.</title>
        <authorList>
            <person name="Veseli I.A."/>
            <person name="Buttler R."/>
            <person name="Mascarenhas dos Santos A.C."/>
            <person name="Pombert J.-F."/>
        </authorList>
    </citation>
    <scope>NUCLEOTIDE SEQUENCE [LARGE SCALE GENOMIC DNA]</scope>
    <source>
        <strain evidence="3 4">ATCC BAA-2455</strain>
    </source>
</reference>
<evidence type="ECO:0000313" key="4">
    <source>
        <dbReference type="Proteomes" id="UP000325713"/>
    </source>
</evidence>
<dbReference type="InterPro" id="IPR050563">
    <property type="entry name" value="4-hydroxybenzoyl-CoA_TE"/>
</dbReference>
<dbReference type="SUPFAM" id="SSF54637">
    <property type="entry name" value="Thioesterase/thiol ester dehydrase-isomerase"/>
    <property type="match status" value="1"/>
</dbReference>
<evidence type="ECO:0000256" key="2">
    <source>
        <dbReference type="ARBA" id="ARBA00022801"/>
    </source>
</evidence>
<proteinExistence type="inferred from homology"/>
<dbReference type="Proteomes" id="UP000325713">
    <property type="component" value="Chromosome"/>
</dbReference>
<protein>
    <submittedName>
        <fullName evidence="3">Acyl-CoA thioesterase</fullName>
    </submittedName>
</protein>
<accession>A0A5J6PYC8</accession>
<dbReference type="PANTHER" id="PTHR31793">
    <property type="entry name" value="4-HYDROXYBENZOYL-COA THIOESTERASE FAMILY MEMBER"/>
    <property type="match status" value="1"/>
</dbReference>
<evidence type="ECO:0000313" key="3">
    <source>
        <dbReference type="EMBL" id="QEY25912.1"/>
    </source>
</evidence>
<dbReference type="PANTHER" id="PTHR31793:SF27">
    <property type="entry name" value="NOVEL THIOESTERASE SUPERFAMILY DOMAIN AND SAPOSIN A-TYPE DOMAIN CONTAINING PROTEIN (0610012H03RIK)"/>
    <property type="match status" value="1"/>
</dbReference>
<name>A0A5J6PYC8_9NEIS</name>
<dbReference type="CDD" id="cd00586">
    <property type="entry name" value="4HBT"/>
    <property type="match status" value="1"/>
</dbReference>
<comment type="similarity">
    <text evidence="1">Belongs to the 4-hydroxybenzoyl-CoA thioesterase family.</text>
</comment>
<keyword evidence="2" id="KW-0378">Hydrolase</keyword>
<dbReference type="Pfam" id="PF13279">
    <property type="entry name" value="4HBT_2"/>
    <property type="match status" value="1"/>
</dbReference>
<dbReference type="GO" id="GO:0047617">
    <property type="term" value="F:fatty acyl-CoA hydrolase activity"/>
    <property type="evidence" value="ECO:0007669"/>
    <property type="project" value="TreeGrafter"/>
</dbReference>
<dbReference type="InterPro" id="IPR029069">
    <property type="entry name" value="HotDog_dom_sf"/>
</dbReference>
<dbReference type="AlphaFoldDB" id="A0A5J6PYC8"/>
<keyword evidence="4" id="KW-1185">Reference proteome</keyword>
<evidence type="ECO:0000256" key="1">
    <source>
        <dbReference type="ARBA" id="ARBA00005953"/>
    </source>
</evidence>
<organism evidence="3 4">
    <name type="scientific">Neisseria zalophi</name>
    <dbReference type="NCBI Taxonomy" id="640030"/>
    <lineage>
        <taxon>Bacteria</taxon>
        <taxon>Pseudomonadati</taxon>
        <taxon>Pseudomonadota</taxon>
        <taxon>Betaproteobacteria</taxon>
        <taxon>Neisseriales</taxon>
        <taxon>Neisseriaceae</taxon>
        <taxon>Neisseria</taxon>
    </lineage>
</organism>
<dbReference type="KEGG" id="nzl:D0T92_04770"/>
<dbReference type="OrthoDB" id="333038at2"/>
<gene>
    <name evidence="3" type="ORF">D0T92_04770</name>
</gene>
<dbReference type="Gene3D" id="3.10.129.10">
    <property type="entry name" value="Hotdog Thioesterase"/>
    <property type="match status" value="1"/>
</dbReference>
<sequence length="151" mass="16559">MARIQVPLPAAVLLRTQIRVRVGDINYGNHLANDAVLGLCHESRMRWLAAHGFTELDAGGAGLIMGDAAVQYLAQAHYGDILEIEMGCGDIGRSGFELRYHIRRQNDGKSIAKIQTGMVCFDYTAQKITRLPTRLADILNQAELLSDGPLL</sequence>